<evidence type="ECO:0000256" key="4">
    <source>
        <dbReference type="ARBA" id="ARBA00022630"/>
    </source>
</evidence>
<name>A0A1Y2EWN2_9BASI</name>
<dbReference type="InterPro" id="IPR006094">
    <property type="entry name" value="Oxid_FAD_bind_N"/>
</dbReference>
<comment type="subcellular location">
    <subcellularLocation>
        <location evidence="2">Mitochondrion</location>
    </subcellularLocation>
</comment>
<keyword evidence="6" id="KW-0809">Transit peptide</keyword>
<sequence length="576" mass="61551">MSSLATFRSTFLRPRRLPTSIRQLSTSAPRVASPAAGTASSFPPPPRGANAILPALLAAALGASATYLLAPCSKQEPLSYREPSQATFDAAVRELKEFMPEEFVSQDRDVLLNYGHSDWTAHDPTALAGAVIYPRNKEDVIKIVKLASKYNCPLIPQCAGTSLEGHTSPLGYKNNPNDTVANQKRAAGESVTMDDLKPGLAWVLDFAENMNEIIKINEHDLDVVVQPGVSYDGLNAVLAEKGIPLYFPVDPAPGAQIGGMIGTGASGTNAVKAGTMRENVINLTVVLADGTLLKTRQRAKKSSAGPDLGKLFIGSEGTLGIVVEATLKLSPKLPSTVAVSSFPSIEAAAGAARDLVTGGISLACIELLDEVMIKMINKKGGGITWPEKPSLFLKFSGTQGQIDSDVQRTRSITEQNSGEGFTFAKDDEEAALIWQSRKNVLFAALDYVPGSKAFVTDVCVPMSNFPTLVAETRADVDSHGILAPIFGHAGDGNFHALLLFSTPEEQKKIDGLVHRMVERAQRLDGTCTGEHGAYIENELGPGTVELLRRIKETLDPQNIMNPGKLIPPRDGSIPKY</sequence>
<dbReference type="Gene3D" id="3.30.465.10">
    <property type="match status" value="1"/>
</dbReference>
<comment type="cofactor">
    <cofactor evidence="1">
        <name>FAD</name>
        <dbReference type="ChEBI" id="CHEBI:57692"/>
    </cofactor>
</comment>
<dbReference type="SUPFAM" id="SSF56176">
    <property type="entry name" value="FAD-binding/transporter-associated domain-like"/>
    <property type="match status" value="1"/>
</dbReference>
<evidence type="ECO:0000256" key="3">
    <source>
        <dbReference type="ARBA" id="ARBA00008000"/>
    </source>
</evidence>
<dbReference type="Gene3D" id="1.10.45.10">
    <property type="entry name" value="Vanillyl-alcohol Oxidase, Chain A, domain 4"/>
    <property type="match status" value="1"/>
</dbReference>
<keyword evidence="5" id="KW-0274">FAD</keyword>
<dbReference type="STRING" id="106004.A0A1Y2EWN2"/>
<dbReference type="FunFam" id="3.30.70.2740:FF:000001">
    <property type="entry name" value="D-lactate dehydrogenase mitochondrial"/>
    <property type="match status" value="1"/>
</dbReference>
<dbReference type="GO" id="GO:0071949">
    <property type="term" value="F:FAD binding"/>
    <property type="evidence" value="ECO:0007669"/>
    <property type="project" value="InterPro"/>
</dbReference>
<dbReference type="InterPro" id="IPR016171">
    <property type="entry name" value="Vanillyl_alc_oxidase_C-sub2"/>
</dbReference>
<dbReference type="GO" id="GO:0008720">
    <property type="term" value="F:D-lactate dehydrogenase (NAD+) activity"/>
    <property type="evidence" value="ECO:0007669"/>
    <property type="project" value="TreeGrafter"/>
</dbReference>
<dbReference type="InParanoid" id="A0A1Y2EWN2"/>
<comment type="caution">
    <text evidence="13">The sequence shown here is derived from an EMBL/GenBank/DDBJ whole genome shotgun (WGS) entry which is preliminary data.</text>
</comment>
<feature type="region of interest" description="Disordered" evidence="11">
    <location>
        <begin position="22"/>
        <end position="44"/>
    </location>
</feature>
<dbReference type="EMBL" id="MCGR01000036">
    <property type="protein sequence ID" value="ORY76012.1"/>
    <property type="molecule type" value="Genomic_DNA"/>
</dbReference>
<dbReference type="Pfam" id="PF01565">
    <property type="entry name" value="FAD_binding_4"/>
    <property type="match status" value="2"/>
</dbReference>
<dbReference type="EC" id="1.1.2.4" evidence="9"/>
<evidence type="ECO:0000256" key="7">
    <source>
        <dbReference type="ARBA" id="ARBA00023002"/>
    </source>
</evidence>
<evidence type="ECO:0000256" key="8">
    <source>
        <dbReference type="ARBA" id="ARBA00023128"/>
    </source>
</evidence>
<keyword evidence="8" id="KW-0496">Mitochondrion</keyword>
<evidence type="ECO:0000313" key="14">
    <source>
        <dbReference type="Proteomes" id="UP000193467"/>
    </source>
</evidence>
<proteinExistence type="inferred from homology"/>
<evidence type="ECO:0000259" key="12">
    <source>
        <dbReference type="PROSITE" id="PS51387"/>
    </source>
</evidence>
<dbReference type="GO" id="GO:0005739">
    <property type="term" value="C:mitochondrion"/>
    <property type="evidence" value="ECO:0007669"/>
    <property type="project" value="UniProtKB-SubCell"/>
</dbReference>
<dbReference type="InterPro" id="IPR036318">
    <property type="entry name" value="FAD-bd_PCMH-like_sf"/>
</dbReference>
<dbReference type="SUPFAM" id="SSF55103">
    <property type="entry name" value="FAD-linked oxidases, C-terminal domain"/>
    <property type="match status" value="1"/>
</dbReference>
<evidence type="ECO:0000256" key="11">
    <source>
        <dbReference type="SAM" id="MobiDB-lite"/>
    </source>
</evidence>
<keyword evidence="4" id="KW-0285">Flavoprotein</keyword>
<dbReference type="Gene3D" id="3.30.70.2740">
    <property type="match status" value="1"/>
</dbReference>
<evidence type="ECO:0000313" key="13">
    <source>
        <dbReference type="EMBL" id="ORY76012.1"/>
    </source>
</evidence>
<dbReference type="FunFam" id="1.10.45.10:FF:000001">
    <property type="entry name" value="D-lactate dehydrogenase mitochondrial"/>
    <property type="match status" value="1"/>
</dbReference>
<evidence type="ECO:0000256" key="1">
    <source>
        <dbReference type="ARBA" id="ARBA00001974"/>
    </source>
</evidence>
<dbReference type="PROSITE" id="PS51387">
    <property type="entry name" value="FAD_PCMH"/>
    <property type="match status" value="1"/>
</dbReference>
<dbReference type="InterPro" id="IPR016166">
    <property type="entry name" value="FAD-bd_PCMH"/>
</dbReference>
<organism evidence="13 14">
    <name type="scientific">Leucosporidium creatinivorum</name>
    <dbReference type="NCBI Taxonomy" id="106004"/>
    <lineage>
        <taxon>Eukaryota</taxon>
        <taxon>Fungi</taxon>
        <taxon>Dikarya</taxon>
        <taxon>Basidiomycota</taxon>
        <taxon>Pucciniomycotina</taxon>
        <taxon>Microbotryomycetes</taxon>
        <taxon>Leucosporidiales</taxon>
        <taxon>Leucosporidium</taxon>
    </lineage>
</organism>
<evidence type="ECO:0000256" key="2">
    <source>
        <dbReference type="ARBA" id="ARBA00004173"/>
    </source>
</evidence>
<comment type="catalytic activity">
    <reaction evidence="10">
        <text>(R)-lactate + 2 Fe(III)-[cytochrome c] = 2 Fe(II)-[cytochrome c] + pyruvate + 2 H(+)</text>
        <dbReference type="Rhea" id="RHEA:13521"/>
        <dbReference type="Rhea" id="RHEA-COMP:10350"/>
        <dbReference type="Rhea" id="RHEA-COMP:14399"/>
        <dbReference type="ChEBI" id="CHEBI:15361"/>
        <dbReference type="ChEBI" id="CHEBI:15378"/>
        <dbReference type="ChEBI" id="CHEBI:16004"/>
        <dbReference type="ChEBI" id="CHEBI:29033"/>
        <dbReference type="ChEBI" id="CHEBI:29034"/>
        <dbReference type="EC" id="1.1.2.4"/>
    </reaction>
</comment>
<evidence type="ECO:0000256" key="10">
    <source>
        <dbReference type="ARBA" id="ARBA00051436"/>
    </source>
</evidence>
<dbReference type="InterPro" id="IPR016164">
    <property type="entry name" value="FAD-linked_Oxase-like_C"/>
</dbReference>
<dbReference type="AlphaFoldDB" id="A0A1Y2EWN2"/>
<keyword evidence="14" id="KW-1185">Reference proteome</keyword>
<evidence type="ECO:0000256" key="9">
    <source>
        <dbReference type="ARBA" id="ARBA00038897"/>
    </source>
</evidence>
<dbReference type="PANTHER" id="PTHR11748">
    <property type="entry name" value="D-LACTATE DEHYDROGENASE"/>
    <property type="match status" value="1"/>
</dbReference>
<evidence type="ECO:0000256" key="5">
    <source>
        <dbReference type="ARBA" id="ARBA00022827"/>
    </source>
</evidence>
<dbReference type="InterPro" id="IPR016169">
    <property type="entry name" value="FAD-bd_PCMH_sub2"/>
</dbReference>
<dbReference type="PANTHER" id="PTHR11748:SF111">
    <property type="entry name" value="D-LACTATE DEHYDROGENASE, MITOCHONDRIAL-RELATED"/>
    <property type="match status" value="1"/>
</dbReference>
<feature type="domain" description="FAD-binding PCMH-type" evidence="12">
    <location>
        <begin position="124"/>
        <end position="332"/>
    </location>
</feature>
<protein>
    <recommendedName>
        <fullName evidence="9">D-lactate dehydrogenase (cytochrome)</fullName>
        <ecNumber evidence="9">1.1.2.4</ecNumber>
    </recommendedName>
</protein>
<comment type="similarity">
    <text evidence="3">Belongs to the FAD-binding oxidoreductase/transferase type 4 family.</text>
</comment>
<dbReference type="GO" id="GO:1903457">
    <property type="term" value="P:lactate catabolic process"/>
    <property type="evidence" value="ECO:0007669"/>
    <property type="project" value="TreeGrafter"/>
</dbReference>
<reference evidence="13 14" key="1">
    <citation type="submission" date="2016-07" db="EMBL/GenBank/DDBJ databases">
        <title>Pervasive Adenine N6-methylation of Active Genes in Fungi.</title>
        <authorList>
            <consortium name="DOE Joint Genome Institute"/>
            <person name="Mondo S.J."/>
            <person name="Dannebaum R.O."/>
            <person name="Kuo R.C."/>
            <person name="Labutti K."/>
            <person name="Haridas S."/>
            <person name="Kuo A."/>
            <person name="Salamov A."/>
            <person name="Ahrendt S.R."/>
            <person name="Lipzen A."/>
            <person name="Sullivan W."/>
            <person name="Andreopoulos W.B."/>
            <person name="Clum A."/>
            <person name="Lindquist E."/>
            <person name="Daum C."/>
            <person name="Ramamoorthy G.K."/>
            <person name="Gryganskyi A."/>
            <person name="Culley D."/>
            <person name="Magnuson J.K."/>
            <person name="James T.Y."/>
            <person name="O'Malley M.A."/>
            <person name="Stajich J.E."/>
            <person name="Spatafora J.W."/>
            <person name="Visel A."/>
            <person name="Grigoriev I.V."/>
        </authorList>
    </citation>
    <scope>NUCLEOTIDE SEQUENCE [LARGE SCALE GENOMIC DNA]</scope>
    <source>
        <strain evidence="13 14">62-1032</strain>
    </source>
</reference>
<evidence type="ECO:0000256" key="6">
    <source>
        <dbReference type="ARBA" id="ARBA00022946"/>
    </source>
</evidence>
<keyword evidence="7" id="KW-0560">Oxidoreductase</keyword>
<dbReference type="InterPro" id="IPR004113">
    <property type="entry name" value="FAD-bd_oxidored_4_C"/>
</dbReference>
<dbReference type="GO" id="GO:0004458">
    <property type="term" value="F:D-lactate dehydrogenase (cytochrome) activity"/>
    <property type="evidence" value="ECO:0007669"/>
    <property type="project" value="UniProtKB-EC"/>
</dbReference>
<gene>
    <name evidence="13" type="ORF">BCR35DRAFT_343223</name>
</gene>
<dbReference type="OrthoDB" id="7786253at2759"/>
<accession>A0A1Y2EWN2</accession>
<dbReference type="Proteomes" id="UP000193467">
    <property type="component" value="Unassembled WGS sequence"/>
</dbReference>
<dbReference type="Pfam" id="PF02913">
    <property type="entry name" value="FAD-oxidase_C"/>
    <property type="match status" value="1"/>
</dbReference>